<keyword evidence="3" id="KW-0067">ATP-binding</keyword>
<dbReference type="GO" id="GO:0016887">
    <property type="term" value="F:ATP hydrolysis activity"/>
    <property type="evidence" value="ECO:0007669"/>
    <property type="project" value="InterPro"/>
</dbReference>
<dbReference type="PROSITE" id="PS00211">
    <property type="entry name" value="ABC_TRANSPORTER_1"/>
    <property type="match status" value="1"/>
</dbReference>
<comment type="caution">
    <text evidence="5">The sequence shown here is derived from an EMBL/GenBank/DDBJ whole genome shotgun (WGS) entry which is preliminary data.</text>
</comment>
<dbReference type="EMBL" id="BDUD01000001">
    <property type="protein sequence ID" value="GBG21266.1"/>
    <property type="molecule type" value="Genomic_DNA"/>
</dbReference>
<evidence type="ECO:0000256" key="2">
    <source>
        <dbReference type="ARBA" id="ARBA00022741"/>
    </source>
</evidence>
<dbReference type="PROSITE" id="PS50893">
    <property type="entry name" value="ABC_TRANSPORTER_2"/>
    <property type="match status" value="1"/>
</dbReference>
<dbReference type="Proteomes" id="UP000245124">
    <property type="component" value="Unassembled WGS sequence"/>
</dbReference>
<accession>A0A2R5FR80</accession>
<dbReference type="OrthoDB" id="422644at2"/>
<dbReference type="InterPro" id="IPR003593">
    <property type="entry name" value="AAA+_ATPase"/>
</dbReference>
<dbReference type="AlphaFoldDB" id="A0A2R5FR80"/>
<dbReference type="Gene3D" id="3.40.50.300">
    <property type="entry name" value="P-loop containing nucleotide triphosphate hydrolases"/>
    <property type="match status" value="1"/>
</dbReference>
<keyword evidence="2" id="KW-0547">Nucleotide-binding</keyword>
<keyword evidence="6" id="KW-1185">Reference proteome</keyword>
<dbReference type="PANTHER" id="PTHR24220">
    <property type="entry name" value="IMPORT ATP-BINDING PROTEIN"/>
    <property type="match status" value="1"/>
</dbReference>
<dbReference type="CDD" id="cd03225">
    <property type="entry name" value="ABC_cobalt_CbiO_domain1"/>
    <property type="match status" value="1"/>
</dbReference>
<dbReference type="SUPFAM" id="SSF52540">
    <property type="entry name" value="P-loop containing nucleoside triphosphate hydrolases"/>
    <property type="match status" value="1"/>
</dbReference>
<sequence>MGHWAWLKNQSIVLLPLPPLPPHVPTPHSSLSLNTAKATLRLEQVNLFTKLKTQLPGNQQGYPILQDISLEVFQGDRIAIVGSVGAGKTSLLKLLNRLIEPTSGRIYLENQEYRQIPVIQLRQMLVLVLQESKLLGMTVGQALAYPLVLRGLSKQTIEQRVSHWTEQLHIPSEWLGRTEVQLSAGQRQLVAIARALVIQPKILLLDEPTSALDAGTASHLMQVLTQLSQTHQTTILMVNHQLELTQMFCTRLLHLHQGHLLANQKVSEINWVELRESLIQAEAQDDFGF</sequence>
<dbReference type="Pfam" id="PF00005">
    <property type="entry name" value="ABC_tran"/>
    <property type="match status" value="1"/>
</dbReference>
<evidence type="ECO:0000313" key="5">
    <source>
        <dbReference type="EMBL" id="GBG21266.1"/>
    </source>
</evidence>
<dbReference type="GO" id="GO:0005886">
    <property type="term" value="C:plasma membrane"/>
    <property type="evidence" value="ECO:0007669"/>
    <property type="project" value="TreeGrafter"/>
</dbReference>
<gene>
    <name evidence="5" type="ORF">NIES4072_49500</name>
</gene>
<dbReference type="InterPro" id="IPR015854">
    <property type="entry name" value="ABC_transpr_LolD-like"/>
</dbReference>
<proteinExistence type="predicted"/>
<feature type="domain" description="ABC transporter" evidence="4">
    <location>
        <begin position="40"/>
        <end position="282"/>
    </location>
</feature>
<evidence type="ECO:0000256" key="3">
    <source>
        <dbReference type="ARBA" id="ARBA00022840"/>
    </source>
</evidence>
<reference evidence="5 6" key="1">
    <citation type="submission" date="2017-06" db="EMBL/GenBank/DDBJ databases">
        <title>Genome sequencing of cyanobaciteial culture collection at National Institute for Environmental Studies (NIES).</title>
        <authorList>
            <person name="Hirose Y."/>
            <person name="Shimura Y."/>
            <person name="Fujisawa T."/>
            <person name="Nakamura Y."/>
            <person name="Kawachi M."/>
        </authorList>
    </citation>
    <scope>NUCLEOTIDE SEQUENCE [LARGE SCALE GENOMIC DNA]</scope>
    <source>
        <strain evidence="5 6">NIES-4072</strain>
    </source>
</reference>
<protein>
    <submittedName>
        <fullName evidence="5">ABC transporter-related protein</fullName>
    </submittedName>
</protein>
<dbReference type="GO" id="GO:0022857">
    <property type="term" value="F:transmembrane transporter activity"/>
    <property type="evidence" value="ECO:0007669"/>
    <property type="project" value="TreeGrafter"/>
</dbReference>
<evidence type="ECO:0000313" key="6">
    <source>
        <dbReference type="Proteomes" id="UP000245124"/>
    </source>
</evidence>
<dbReference type="GO" id="GO:0005524">
    <property type="term" value="F:ATP binding"/>
    <property type="evidence" value="ECO:0007669"/>
    <property type="project" value="UniProtKB-KW"/>
</dbReference>
<organism evidence="5 6">
    <name type="scientific">Nostoc commune NIES-4072</name>
    <dbReference type="NCBI Taxonomy" id="2005467"/>
    <lineage>
        <taxon>Bacteria</taxon>
        <taxon>Bacillati</taxon>
        <taxon>Cyanobacteriota</taxon>
        <taxon>Cyanophyceae</taxon>
        <taxon>Nostocales</taxon>
        <taxon>Nostocaceae</taxon>
        <taxon>Nostoc</taxon>
    </lineage>
</organism>
<evidence type="ECO:0000259" key="4">
    <source>
        <dbReference type="PROSITE" id="PS50893"/>
    </source>
</evidence>
<evidence type="ECO:0000256" key="1">
    <source>
        <dbReference type="ARBA" id="ARBA00022448"/>
    </source>
</evidence>
<dbReference type="InterPro" id="IPR015856">
    <property type="entry name" value="ABC_transpr_CbiO/EcfA_su"/>
</dbReference>
<dbReference type="InterPro" id="IPR003439">
    <property type="entry name" value="ABC_transporter-like_ATP-bd"/>
</dbReference>
<dbReference type="InterPro" id="IPR027417">
    <property type="entry name" value="P-loop_NTPase"/>
</dbReference>
<name>A0A2R5FR80_NOSCO</name>
<dbReference type="InterPro" id="IPR017871">
    <property type="entry name" value="ABC_transporter-like_CS"/>
</dbReference>
<dbReference type="SMART" id="SM00382">
    <property type="entry name" value="AAA"/>
    <property type="match status" value="1"/>
</dbReference>
<keyword evidence="1" id="KW-0813">Transport</keyword>